<feature type="region of interest" description="Disordered" evidence="1">
    <location>
        <begin position="115"/>
        <end position="368"/>
    </location>
</feature>
<reference evidence="2" key="1">
    <citation type="submission" date="2020-02" db="EMBL/GenBank/DDBJ databases">
        <authorList>
            <person name="Meier V. D."/>
        </authorList>
    </citation>
    <scope>NUCLEOTIDE SEQUENCE</scope>
    <source>
        <strain evidence="2">AVDCRST_MAG48</strain>
    </source>
</reference>
<dbReference type="EMBL" id="CADCTS010000132">
    <property type="protein sequence ID" value="CAA9295471.1"/>
    <property type="molecule type" value="Genomic_DNA"/>
</dbReference>
<feature type="non-terminal residue" evidence="2">
    <location>
        <position position="368"/>
    </location>
</feature>
<feature type="compositionally biased region" description="Low complexity" evidence="1">
    <location>
        <begin position="32"/>
        <end position="46"/>
    </location>
</feature>
<name>A0A6J4K4L5_9ACTN</name>
<organism evidence="2">
    <name type="scientific">uncultured Friedmanniella sp</name>
    <dbReference type="NCBI Taxonomy" id="335381"/>
    <lineage>
        <taxon>Bacteria</taxon>
        <taxon>Bacillati</taxon>
        <taxon>Actinomycetota</taxon>
        <taxon>Actinomycetes</taxon>
        <taxon>Propionibacteriales</taxon>
        <taxon>Nocardioidaceae</taxon>
        <taxon>Friedmanniella</taxon>
        <taxon>environmental samples</taxon>
    </lineage>
</organism>
<dbReference type="EC" id="4.1.99.14" evidence="2"/>
<evidence type="ECO:0000256" key="1">
    <source>
        <dbReference type="SAM" id="MobiDB-lite"/>
    </source>
</evidence>
<feature type="region of interest" description="Disordered" evidence="1">
    <location>
        <begin position="1"/>
        <end position="90"/>
    </location>
</feature>
<keyword evidence="2" id="KW-0456">Lyase</keyword>
<feature type="non-terminal residue" evidence="2">
    <location>
        <position position="1"/>
    </location>
</feature>
<feature type="compositionally biased region" description="Low complexity" evidence="1">
    <location>
        <begin position="254"/>
        <end position="272"/>
    </location>
</feature>
<accession>A0A6J4K4L5</accession>
<sequence length="368" mass="39732">GEPAPAPGGATGPAAGRSAARRPPDLRRARRAGAAAGAAGAAALAGRRGDRGGQPLEHPGAARRPDQRRPLGADQDRGAGARREEVPERAAERALRRLHRAVDGQRLRDGLRLLLRPAPQGLQQPGHDVREHRADHALPRPAHHPAGHQEHAEPVRPDRLALRHRREQRLLRRRHHQRQRGRPRGAVPPAAHRQGQLRHQVRQPRSARARPPGPDPGPLLADARGDGQAGRHPHLPGRGADRGHRRLRRRRVRGAPQLLPGRRGRRLAGAVDRALRAGQRRRGGDGPPAAGRRDHLPHPQRAAARGQPGLAPEGRGGALAPRPAGDQTLGERRPQRPVPQRGQAGLPRPAAGRAGADPARVHRPVRVL</sequence>
<feature type="compositionally biased region" description="Basic residues" evidence="1">
    <location>
        <begin position="162"/>
        <end position="183"/>
    </location>
</feature>
<feature type="compositionally biased region" description="Basic and acidic residues" evidence="1">
    <location>
        <begin position="63"/>
        <end position="90"/>
    </location>
</feature>
<evidence type="ECO:0000313" key="2">
    <source>
        <dbReference type="EMBL" id="CAA9295471.1"/>
    </source>
</evidence>
<feature type="compositionally biased region" description="Basic residues" evidence="1">
    <location>
        <begin position="195"/>
        <end position="208"/>
    </location>
</feature>
<feature type="compositionally biased region" description="Basic and acidic residues" evidence="1">
    <location>
        <begin position="127"/>
        <end position="138"/>
    </location>
</feature>
<dbReference type="GO" id="GO:0016829">
    <property type="term" value="F:lyase activity"/>
    <property type="evidence" value="ECO:0007669"/>
    <property type="project" value="UniProtKB-KW"/>
</dbReference>
<feature type="compositionally biased region" description="Basic and acidic residues" evidence="1">
    <location>
        <begin position="147"/>
        <end position="161"/>
    </location>
</feature>
<proteinExistence type="predicted"/>
<feature type="compositionally biased region" description="Low complexity" evidence="1">
    <location>
        <begin position="338"/>
        <end position="358"/>
    </location>
</feature>
<feature type="compositionally biased region" description="Basic residues" evidence="1">
    <location>
        <begin position="243"/>
        <end position="253"/>
    </location>
</feature>
<feature type="compositionally biased region" description="Low complexity" evidence="1">
    <location>
        <begin position="308"/>
        <end position="325"/>
    </location>
</feature>
<gene>
    <name evidence="2" type="ORF">AVDCRST_MAG48-918</name>
</gene>
<protein>
    <submittedName>
        <fullName evidence="2">Spore photoproduct lyase</fullName>
        <ecNumber evidence="2">4.1.99.14</ecNumber>
    </submittedName>
</protein>
<dbReference type="AlphaFoldDB" id="A0A6J4K4L5"/>